<proteinExistence type="predicted"/>
<gene>
    <name evidence="2" type="ORF">LC087_08200</name>
</gene>
<reference evidence="2 3" key="1">
    <citation type="submission" date="2023-06" db="EMBL/GenBank/DDBJ databases">
        <title>Five Gram-positive bacteria isolated from mangrove sediments in Shenzhen, Guangdong, China.</title>
        <authorList>
            <person name="Yu S."/>
            <person name="Zheng W."/>
            <person name="Huang Y."/>
        </authorList>
    </citation>
    <scope>NUCLEOTIDE SEQUENCE [LARGE SCALE GENOMIC DNA]</scope>
    <source>
        <strain evidence="2 3">SaN35-3</strain>
    </source>
</reference>
<protein>
    <submittedName>
        <fullName evidence="2">DUF2905 family protein</fullName>
    </submittedName>
</protein>
<sequence length="66" mass="7277">MMEIPKILMLVGVVFLALGILLQLIGKVPGDILFKKGNTTFFFPIVSCIIISIILSVILSLLSRFK</sequence>
<evidence type="ECO:0000313" key="3">
    <source>
        <dbReference type="Proteomes" id="UP001197974"/>
    </source>
</evidence>
<dbReference type="RefSeq" id="WP_226542117.1">
    <property type="nucleotide sequence ID" value="NZ_CP129013.1"/>
</dbReference>
<dbReference type="EMBL" id="CP129013">
    <property type="protein sequence ID" value="WLR44064.1"/>
    <property type="molecule type" value="Genomic_DNA"/>
</dbReference>
<keyword evidence="1" id="KW-1133">Transmembrane helix</keyword>
<name>A0ABY9JXG6_9BACI</name>
<keyword evidence="3" id="KW-1185">Reference proteome</keyword>
<organism evidence="2 3">
    <name type="scientific">Bacillus carboniphilus</name>
    <dbReference type="NCBI Taxonomy" id="86663"/>
    <lineage>
        <taxon>Bacteria</taxon>
        <taxon>Bacillati</taxon>
        <taxon>Bacillota</taxon>
        <taxon>Bacilli</taxon>
        <taxon>Bacillales</taxon>
        <taxon>Bacillaceae</taxon>
        <taxon>Bacillus</taxon>
    </lineage>
</organism>
<dbReference type="InterPro" id="IPR021320">
    <property type="entry name" value="DUF2905"/>
</dbReference>
<evidence type="ECO:0000313" key="2">
    <source>
        <dbReference type="EMBL" id="WLR44064.1"/>
    </source>
</evidence>
<accession>A0ABY9JXG6</accession>
<dbReference type="Pfam" id="PF11146">
    <property type="entry name" value="DUF2905"/>
    <property type="match status" value="1"/>
</dbReference>
<dbReference type="PANTHER" id="PTHR36443:SF1">
    <property type="entry name" value="BSR5223 PROTEIN"/>
    <property type="match status" value="1"/>
</dbReference>
<dbReference type="PANTHER" id="PTHR36443">
    <property type="entry name" value="BSR5223 PROTEIN"/>
    <property type="match status" value="1"/>
</dbReference>
<evidence type="ECO:0000256" key="1">
    <source>
        <dbReference type="SAM" id="Phobius"/>
    </source>
</evidence>
<keyword evidence="1" id="KW-0472">Membrane</keyword>
<dbReference type="Proteomes" id="UP001197974">
    <property type="component" value="Chromosome"/>
</dbReference>
<keyword evidence="1" id="KW-0812">Transmembrane</keyword>
<feature type="transmembrane region" description="Helical" evidence="1">
    <location>
        <begin position="41"/>
        <end position="62"/>
    </location>
</feature>
<feature type="transmembrane region" description="Helical" evidence="1">
    <location>
        <begin position="7"/>
        <end position="26"/>
    </location>
</feature>